<gene>
    <name evidence="1" type="ORF">V5O48_005375</name>
</gene>
<reference evidence="1 2" key="1">
    <citation type="submission" date="2024-02" db="EMBL/GenBank/DDBJ databases">
        <title>A draft genome for the cacao thread blight pathogen Marasmius crinis-equi.</title>
        <authorList>
            <person name="Cohen S.P."/>
            <person name="Baruah I.K."/>
            <person name="Amoako-Attah I."/>
            <person name="Bukari Y."/>
            <person name="Meinhardt L.W."/>
            <person name="Bailey B.A."/>
        </authorList>
    </citation>
    <scope>NUCLEOTIDE SEQUENCE [LARGE SCALE GENOMIC DNA]</scope>
    <source>
        <strain evidence="1 2">GH-76</strain>
    </source>
</reference>
<evidence type="ECO:0000313" key="1">
    <source>
        <dbReference type="EMBL" id="KAL0576617.1"/>
    </source>
</evidence>
<organism evidence="1 2">
    <name type="scientific">Marasmius crinis-equi</name>
    <dbReference type="NCBI Taxonomy" id="585013"/>
    <lineage>
        <taxon>Eukaryota</taxon>
        <taxon>Fungi</taxon>
        <taxon>Dikarya</taxon>
        <taxon>Basidiomycota</taxon>
        <taxon>Agaricomycotina</taxon>
        <taxon>Agaricomycetes</taxon>
        <taxon>Agaricomycetidae</taxon>
        <taxon>Agaricales</taxon>
        <taxon>Marasmiineae</taxon>
        <taxon>Marasmiaceae</taxon>
        <taxon>Marasmius</taxon>
    </lineage>
</organism>
<accession>A0ABR3FN84</accession>
<proteinExistence type="predicted"/>
<protein>
    <submittedName>
        <fullName evidence="1">Uncharacterized protein</fullName>
    </submittedName>
</protein>
<name>A0ABR3FN84_9AGAR</name>
<keyword evidence="2" id="KW-1185">Reference proteome</keyword>
<evidence type="ECO:0000313" key="2">
    <source>
        <dbReference type="Proteomes" id="UP001465976"/>
    </source>
</evidence>
<comment type="caution">
    <text evidence="1">The sequence shown here is derived from an EMBL/GenBank/DDBJ whole genome shotgun (WGS) entry which is preliminary data.</text>
</comment>
<dbReference type="Proteomes" id="UP001465976">
    <property type="component" value="Unassembled WGS sequence"/>
</dbReference>
<sequence length="209" mass="24032">MDIKLSPTLVAKHPDVFPLLEGVIRREQAEVCLRVTTDTNCDMFTSKITRFDLGGRIEQERLTECGLNVPEDVGIVWFDVDEMIKDGEAVSEGLLQSRYQTGVSRWVVFVVGATNRECGEIVDNVGIRLSMRFRMQFLCLQSISDAVEELYRWSISLNPFLVLYPGHELDVHYIARVMMLLLKGEKNVPLARRVAQIWYDEWSTESRDE</sequence>
<dbReference type="EMBL" id="JBAHYK010000212">
    <property type="protein sequence ID" value="KAL0576617.1"/>
    <property type="molecule type" value="Genomic_DNA"/>
</dbReference>